<dbReference type="CDD" id="cd00293">
    <property type="entry name" value="USP-like"/>
    <property type="match status" value="1"/>
</dbReference>
<evidence type="ECO:0000313" key="4">
    <source>
        <dbReference type="Proteomes" id="UP000740413"/>
    </source>
</evidence>
<dbReference type="SUPFAM" id="SSF52402">
    <property type="entry name" value="Adenine nucleotide alpha hydrolases-like"/>
    <property type="match status" value="2"/>
</dbReference>
<dbReference type="PANTHER" id="PTHR46268">
    <property type="entry name" value="STRESS RESPONSE PROTEIN NHAX"/>
    <property type="match status" value="1"/>
</dbReference>
<evidence type="ECO:0000259" key="2">
    <source>
        <dbReference type="Pfam" id="PF00582"/>
    </source>
</evidence>
<organism evidence="3 4">
    <name type="scientific">Zobellia barbeyronii</name>
    <dbReference type="NCBI Taxonomy" id="2748009"/>
    <lineage>
        <taxon>Bacteria</taxon>
        <taxon>Pseudomonadati</taxon>
        <taxon>Bacteroidota</taxon>
        <taxon>Flavobacteriia</taxon>
        <taxon>Flavobacteriales</taxon>
        <taxon>Flavobacteriaceae</taxon>
        <taxon>Zobellia</taxon>
    </lineage>
</organism>
<dbReference type="InterPro" id="IPR006016">
    <property type="entry name" value="UspA"/>
</dbReference>
<comment type="caution">
    <text evidence="3">The sequence shown here is derived from an EMBL/GenBank/DDBJ whole genome shotgun (WGS) entry which is preliminary data.</text>
</comment>
<dbReference type="Gene3D" id="3.40.50.620">
    <property type="entry name" value="HUPs"/>
    <property type="match status" value="2"/>
</dbReference>
<gene>
    <name evidence="3" type="ORF">HW347_03300</name>
</gene>
<accession>A0ABS5WAM5</accession>
<keyword evidence="4" id="KW-1185">Reference proteome</keyword>
<evidence type="ECO:0000256" key="1">
    <source>
        <dbReference type="ARBA" id="ARBA00008791"/>
    </source>
</evidence>
<dbReference type="PANTHER" id="PTHR46268:SF6">
    <property type="entry name" value="UNIVERSAL STRESS PROTEIN UP12"/>
    <property type="match status" value="1"/>
</dbReference>
<comment type="similarity">
    <text evidence="1">Belongs to the universal stress protein A family.</text>
</comment>
<proteinExistence type="inferred from homology"/>
<evidence type="ECO:0000313" key="3">
    <source>
        <dbReference type="EMBL" id="MBT2160274.1"/>
    </source>
</evidence>
<dbReference type="InterPro" id="IPR014729">
    <property type="entry name" value="Rossmann-like_a/b/a_fold"/>
</dbReference>
<dbReference type="EMBL" id="JACATN010000001">
    <property type="protein sequence ID" value="MBT2160274.1"/>
    <property type="molecule type" value="Genomic_DNA"/>
</dbReference>
<dbReference type="Proteomes" id="UP000740413">
    <property type="component" value="Unassembled WGS sequence"/>
</dbReference>
<sequence>MASELQPFKTILFGFAFSPSLKVNVIETARIAHFFGAKLILLHVGEKSSEKSNQINQILEQTAHQNLEVEIQWESGDPYSVISSTCTTSKIDLLILGAMQNENMFQFYVGSIARKLTRKVCCSVLLLIKPSAERVPCKHIVVNGLDAPETHFAITNAFYAANAFGAQQLTIVEEILQKEIHVTVEDDRSLKKANLMKERLKHREESRVRKIINGLPPYLTDNITVKTQSIFGKRGYSIGHYAEVVRADLLIMNAPSKTGFLDRLFPHDIEYILSDLPTDLLIIRKTN</sequence>
<feature type="domain" description="UspA" evidence="2">
    <location>
        <begin position="8"/>
        <end position="126"/>
    </location>
</feature>
<protein>
    <submittedName>
        <fullName evidence="3">Universal stress protein</fullName>
    </submittedName>
</protein>
<reference evidence="4" key="1">
    <citation type="submission" date="2023-07" db="EMBL/GenBank/DDBJ databases">
        <title>Zobellia barbeyronii sp. nov., a new marine flavobacterium, isolated from green and red algae.</title>
        <authorList>
            <person name="Nedashkovskaya O.I."/>
            <person name="Otstavnykh N."/>
            <person name="Zhukova N."/>
            <person name="Guzev K."/>
            <person name="Chausova V."/>
            <person name="Tekutyeva L."/>
            <person name="Mikhailov V."/>
            <person name="Isaeva M."/>
        </authorList>
    </citation>
    <scope>NUCLEOTIDE SEQUENCE [LARGE SCALE GENOMIC DNA]</scope>
    <source>
        <strain evidence="4">KMM 6746</strain>
    </source>
</reference>
<dbReference type="Pfam" id="PF00582">
    <property type="entry name" value="Usp"/>
    <property type="match status" value="1"/>
</dbReference>
<name>A0ABS5WAM5_9FLAO</name>
<dbReference type="RefSeq" id="WP_214610509.1">
    <property type="nucleotide sequence ID" value="NZ_JACATN010000001.1"/>
</dbReference>